<dbReference type="PROSITE" id="PS00061">
    <property type="entry name" value="ADH_SHORT"/>
    <property type="match status" value="1"/>
</dbReference>
<dbReference type="InterPro" id="IPR002347">
    <property type="entry name" value="SDR_fam"/>
</dbReference>
<dbReference type="Gene3D" id="3.40.50.720">
    <property type="entry name" value="NAD(P)-binding Rossmann-like Domain"/>
    <property type="match status" value="1"/>
</dbReference>
<dbReference type="Pfam" id="PF13561">
    <property type="entry name" value="adh_short_C2"/>
    <property type="match status" value="1"/>
</dbReference>
<keyword evidence="2 3" id="KW-0560">Oxidoreductase</keyword>
<keyword evidence="4" id="KW-1185">Reference proteome</keyword>
<dbReference type="Proteomes" id="UP000494119">
    <property type="component" value="Unassembled WGS sequence"/>
</dbReference>
<dbReference type="FunFam" id="3.40.50.720:FF:000173">
    <property type="entry name" value="3-oxoacyl-[acyl-carrier protein] reductase"/>
    <property type="match status" value="1"/>
</dbReference>
<reference evidence="3 4" key="1">
    <citation type="submission" date="2020-04" db="EMBL/GenBank/DDBJ databases">
        <authorList>
            <person name="De Canck E."/>
        </authorList>
    </citation>
    <scope>NUCLEOTIDE SEQUENCE [LARGE SCALE GENOMIC DNA]</scope>
    <source>
        <strain evidence="3 4">LMG 28688</strain>
    </source>
</reference>
<dbReference type="InterPro" id="IPR036291">
    <property type="entry name" value="NAD(P)-bd_dom_sf"/>
</dbReference>
<dbReference type="PANTHER" id="PTHR42760">
    <property type="entry name" value="SHORT-CHAIN DEHYDROGENASES/REDUCTASES FAMILY MEMBER"/>
    <property type="match status" value="1"/>
</dbReference>
<name>A0A6J5FJN9_9BURK</name>
<accession>A0A6J5FJN9</accession>
<gene>
    <name evidence="3" type="primary">fabG_3</name>
    <name evidence="3" type="ORF">LMG28688_01240</name>
</gene>
<dbReference type="SUPFAM" id="SSF51735">
    <property type="entry name" value="NAD(P)-binding Rossmann-fold domains"/>
    <property type="match status" value="1"/>
</dbReference>
<evidence type="ECO:0000313" key="4">
    <source>
        <dbReference type="Proteomes" id="UP000494119"/>
    </source>
</evidence>
<dbReference type="RefSeq" id="WP_227875371.1">
    <property type="nucleotide sequence ID" value="NZ_CADIKL010000005.1"/>
</dbReference>
<dbReference type="PRINTS" id="PR00081">
    <property type="entry name" value="GDHRDH"/>
</dbReference>
<evidence type="ECO:0000256" key="2">
    <source>
        <dbReference type="ARBA" id="ARBA00023002"/>
    </source>
</evidence>
<evidence type="ECO:0000313" key="3">
    <source>
        <dbReference type="EMBL" id="CAB3781584.1"/>
    </source>
</evidence>
<dbReference type="CDD" id="cd05233">
    <property type="entry name" value="SDR_c"/>
    <property type="match status" value="1"/>
</dbReference>
<dbReference type="EC" id="1.1.1.100" evidence="3"/>
<sequence length="250" mass="25749">MTTNTSPNNAMKRAAIVTGGNAGIGRAVVEHLLEAGYEVISLDLRANAPGHARLHTVEIDLCDATATREAAAEIAARHAPTTLIHNAGAIRPALLPDVAHEDLLALTNLHLAAPIALAQAMLPAMRAQHFGRLVLVSSRAALGLATRTAYSATKAGMLGLVRTWALELGPLGVTANAIAPGPIQTDMFHEIVPADSPKVAQIAAGIPVGRLGQPDDIARAAMFFAAPENGFVTGQTLYVCGGTSTGSLAL</sequence>
<evidence type="ECO:0000256" key="1">
    <source>
        <dbReference type="ARBA" id="ARBA00006484"/>
    </source>
</evidence>
<protein>
    <submittedName>
        <fullName evidence="3">3-oxoacyl-[acyl-carrier-protein] reductase FabG</fullName>
        <ecNumber evidence="3">1.1.1.100</ecNumber>
    </submittedName>
</protein>
<dbReference type="EMBL" id="CADIKL010000005">
    <property type="protein sequence ID" value="CAB3781584.1"/>
    <property type="molecule type" value="Genomic_DNA"/>
</dbReference>
<comment type="similarity">
    <text evidence="1">Belongs to the short-chain dehydrogenases/reductases (SDR) family.</text>
</comment>
<dbReference type="InterPro" id="IPR020904">
    <property type="entry name" value="Sc_DH/Rdtase_CS"/>
</dbReference>
<dbReference type="AlphaFoldDB" id="A0A6J5FJN9"/>
<dbReference type="GO" id="GO:0004316">
    <property type="term" value="F:3-oxoacyl-[acyl-carrier-protein] reductase (NADPH) activity"/>
    <property type="evidence" value="ECO:0007669"/>
    <property type="project" value="UniProtKB-EC"/>
</dbReference>
<proteinExistence type="inferred from homology"/>
<organism evidence="3 4">
    <name type="scientific">Paraburkholderia caffeinitolerans</name>
    <dbReference type="NCBI Taxonomy" id="1723730"/>
    <lineage>
        <taxon>Bacteria</taxon>
        <taxon>Pseudomonadati</taxon>
        <taxon>Pseudomonadota</taxon>
        <taxon>Betaproteobacteria</taxon>
        <taxon>Burkholderiales</taxon>
        <taxon>Burkholderiaceae</taxon>
        <taxon>Paraburkholderia</taxon>
    </lineage>
</organism>
<dbReference type="PANTHER" id="PTHR42760:SF129">
    <property type="entry name" value="OXIDOREDUCTASE"/>
    <property type="match status" value="1"/>
</dbReference>
<dbReference type="GO" id="GO:0030497">
    <property type="term" value="P:fatty acid elongation"/>
    <property type="evidence" value="ECO:0007669"/>
    <property type="project" value="TreeGrafter"/>
</dbReference>